<comment type="subcellular location">
    <subcellularLocation>
        <location evidence="1 8">Cytoplasm</location>
    </subcellularLocation>
</comment>
<evidence type="ECO:0000256" key="6">
    <source>
        <dbReference type="ARBA" id="ARBA00023135"/>
    </source>
</evidence>
<evidence type="ECO:0000256" key="5">
    <source>
        <dbReference type="ARBA" id="ARBA00022884"/>
    </source>
</evidence>
<dbReference type="GO" id="GO:0008312">
    <property type="term" value="F:7S RNA binding"/>
    <property type="evidence" value="ECO:0007669"/>
    <property type="project" value="UniProtKB-UniRule"/>
</dbReference>
<dbReference type="Proteomes" id="UP000593567">
    <property type="component" value="Unassembled WGS sequence"/>
</dbReference>
<organism evidence="10 12">
    <name type="scientific">Bugula neritina</name>
    <name type="common">Brown bryozoan</name>
    <name type="synonym">Sertularia neritina</name>
    <dbReference type="NCBI Taxonomy" id="10212"/>
    <lineage>
        <taxon>Eukaryota</taxon>
        <taxon>Metazoa</taxon>
        <taxon>Spiralia</taxon>
        <taxon>Lophotrochozoa</taxon>
        <taxon>Bryozoa</taxon>
        <taxon>Gymnolaemata</taxon>
        <taxon>Cheilostomatida</taxon>
        <taxon>Flustrina</taxon>
        <taxon>Buguloidea</taxon>
        <taxon>Bugulidae</taxon>
        <taxon>Bugula</taxon>
    </lineage>
</organism>
<dbReference type="AlphaFoldDB" id="A0A7J7KDU6"/>
<comment type="subunit">
    <text evidence="8">Heterodimer with SRP9; binds RNA as heterodimer. Component of a signal recognition particle (SRP) complex that consists of a 7SL RNA molecule of 300 nucleotides and six protein subunits: SRP72, SRP68, SRP54, SRP19, SRP14 and SRP9.</text>
</comment>
<keyword evidence="4 8" id="KW-0963">Cytoplasm</keyword>
<feature type="compositionally biased region" description="Basic and acidic residues" evidence="9">
    <location>
        <begin position="111"/>
        <end position="122"/>
    </location>
</feature>
<dbReference type="OrthoDB" id="19209at2759"/>
<evidence type="ECO:0000256" key="1">
    <source>
        <dbReference type="ARBA" id="ARBA00004496"/>
    </source>
</evidence>
<feature type="compositionally biased region" description="Basic residues" evidence="9">
    <location>
        <begin position="38"/>
        <end position="53"/>
    </location>
</feature>
<evidence type="ECO:0000313" key="12">
    <source>
        <dbReference type="Proteomes" id="UP000593567"/>
    </source>
</evidence>
<accession>A0A7J7KDU6</accession>
<feature type="region of interest" description="Disordered" evidence="9">
    <location>
        <begin position="31"/>
        <end position="65"/>
    </location>
</feature>
<evidence type="ECO:0000313" key="10">
    <source>
        <dbReference type="EMBL" id="KAF6036353.1"/>
    </source>
</evidence>
<reference evidence="10 12" key="2">
    <citation type="submission" date="2020-06" db="EMBL/GenBank/DDBJ databases">
        <title>Draft genome of Bugula neritina, a colonial animal packing powerful symbionts and potential medicines.</title>
        <authorList>
            <person name="Rayko M."/>
        </authorList>
    </citation>
    <scope>NUCLEOTIDE SEQUENCE [LARGE SCALE GENOMIC DNA]</scope>
    <source>
        <strain evidence="10">Kwan_BN1</strain>
    </source>
</reference>
<evidence type="ECO:0000256" key="2">
    <source>
        <dbReference type="ARBA" id="ARBA00010349"/>
    </source>
</evidence>
<dbReference type="FunFam" id="3.30.720.10:FF:000003">
    <property type="entry name" value="Signal recognition particle 14"/>
    <property type="match status" value="1"/>
</dbReference>
<keyword evidence="7 8" id="KW-0687">Ribonucleoprotein</keyword>
<reference evidence="10 12" key="1">
    <citation type="submission" date="2019-09" db="EMBL/GenBank/DDBJ databases">
        <authorList>
            <person name="Raiko M."/>
            <person name="Komissarov A."/>
            <person name="Rhodes A."/>
            <person name="Kliver S."/>
            <person name="Lim-Fong G."/>
            <person name="Kwan J."/>
            <person name="O'Brien S.J."/>
            <person name="Lopez J.V."/>
        </authorList>
    </citation>
    <scope>NUCLEOTIDE SEQUENCE [LARGE SCALE GENOMIC DNA]</scope>
    <source>
        <strain evidence="10">Kwan_BN1</strain>
    </source>
</reference>
<dbReference type="GO" id="GO:0005786">
    <property type="term" value="C:signal recognition particle, endoplasmic reticulum targeting"/>
    <property type="evidence" value="ECO:0007669"/>
    <property type="project" value="UniProtKB-UniRule"/>
</dbReference>
<evidence type="ECO:0000313" key="11">
    <source>
        <dbReference type="EMBL" id="KAF6036376.1"/>
    </source>
</evidence>
<sequence length="122" mass="13727">MKLENDKFLSELTKLFQSAETSGSVVLTMKTYDGRTKPIARKPNPKTSSRKRAPSSTPDHHESEHLCLIRAVKGNKKISTIVVHKDVNKFQMAYANLMRGNMTNLKKKGRGKGENKSKQLTL</sequence>
<dbReference type="SUPFAM" id="SSF54762">
    <property type="entry name" value="Signal recognition particle alu RNA binding heterodimer, SRP9/14"/>
    <property type="match status" value="1"/>
</dbReference>
<name>A0A7J7KDU6_BUGNE</name>
<keyword evidence="6 8" id="KW-0733">Signal recognition particle</keyword>
<evidence type="ECO:0000256" key="8">
    <source>
        <dbReference type="RuleBase" id="RU368100"/>
    </source>
</evidence>
<dbReference type="GO" id="GO:0006614">
    <property type="term" value="P:SRP-dependent cotranslational protein targeting to membrane"/>
    <property type="evidence" value="ECO:0007669"/>
    <property type="project" value="UniProtKB-UniRule"/>
</dbReference>
<evidence type="ECO:0000256" key="7">
    <source>
        <dbReference type="ARBA" id="ARBA00023274"/>
    </source>
</evidence>
<evidence type="ECO:0000256" key="4">
    <source>
        <dbReference type="ARBA" id="ARBA00022490"/>
    </source>
</evidence>
<dbReference type="EMBL" id="VXIV02000738">
    <property type="protein sequence ID" value="KAF6036376.1"/>
    <property type="molecule type" value="Genomic_DNA"/>
</dbReference>
<keyword evidence="5 8" id="KW-0694">RNA-binding</keyword>
<proteinExistence type="inferred from homology"/>
<dbReference type="Gene3D" id="3.30.720.10">
    <property type="entry name" value="Signal recognition particle alu RNA binding heterodimer, srp9/1"/>
    <property type="match status" value="1"/>
</dbReference>
<comment type="caution">
    <text evidence="10">The sequence shown here is derived from an EMBL/GenBank/DDBJ whole genome shotgun (WGS) entry which is preliminary data.</text>
</comment>
<evidence type="ECO:0000256" key="9">
    <source>
        <dbReference type="SAM" id="MobiDB-lite"/>
    </source>
</evidence>
<evidence type="ECO:0000256" key="3">
    <source>
        <dbReference type="ARBA" id="ARBA00017926"/>
    </source>
</evidence>
<comment type="function">
    <text evidence="8">Component of the signal recognition particle (SRP) complex, a ribonucleoprotein complex that mediates the cotranslational targeting of secretory and membrane proteins to the endoplasmic reticulum (ER). SRP9 together with SRP14 and the Alu portion of the SRP RNA, constitutes the elongation arrest domain of SRP. The complex of SRP9 and SRP14 is required for SRP RNA binding.</text>
</comment>
<protein>
    <recommendedName>
        <fullName evidence="3 8">Signal recognition particle 14 kDa protein</fullName>
        <shortName evidence="8">SRP14</shortName>
    </recommendedName>
</protein>
<keyword evidence="12" id="KW-1185">Reference proteome</keyword>
<dbReference type="InterPro" id="IPR009018">
    <property type="entry name" value="Signal_recog_particle_SRP9/14"/>
</dbReference>
<gene>
    <name evidence="11" type="ORF">EB796_005321</name>
    <name evidence="10" type="ORF">EB796_005339</name>
</gene>
<dbReference type="GO" id="GO:0030942">
    <property type="term" value="F:endoplasmic reticulum signal peptide binding"/>
    <property type="evidence" value="ECO:0007669"/>
    <property type="project" value="UniProtKB-UniRule"/>
</dbReference>
<dbReference type="InterPro" id="IPR003210">
    <property type="entry name" value="Signal_recog_particle_SRP14"/>
</dbReference>
<feature type="region of interest" description="Disordered" evidence="9">
    <location>
        <begin position="100"/>
        <end position="122"/>
    </location>
</feature>
<comment type="similarity">
    <text evidence="2 8">Belongs to the SRP14 family.</text>
</comment>
<dbReference type="EMBL" id="VXIV02000741">
    <property type="protein sequence ID" value="KAF6036353.1"/>
    <property type="molecule type" value="Genomic_DNA"/>
</dbReference>
<dbReference type="Pfam" id="PF02290">
    <property type="entry name" value="SRP14"/>
    <property type="match status" value="1"/>
</dbReference>
<dbReference type="PANTHER" id="PTHR12013">
    <property type="entry name" value="SIGNAL RECOGNITION PARTICLE 14 KD PROTEIN"/>
    <property type="match status" value="1"/>
</dbReference>